<dbReference type="Pfam" id="PF02518">
    <property type="entry name" value="HATPase_c"/>
    <property type="match status" value="1"/>
</dbReference>
<reference evidence="11" key="1">
    <citation type="submission" date="2018-04" db="EMBL/GenBank/DDBJ databases">
        <authorList>
            <person name="Cornet L."/>
        </authorList>
    </citation>
    <scope>NUCLEOTIDE SEQUENCE [LARGE SCALE GENOMIC DNA]</scope>
</reference>
<dbReference type="AlphaFoldDB" id="A0A2W4Z980"/>
<keyword evidence="6" id="KW-0902">Two-component regulatory system</keyword>
<dbReference type="InterPro" id="IPR036890">
    <property type="entry name" value="HATPase_C_sf"/>
</dbReference>
<evidence type="ECO:0000256" key="4">
    <source>
        <dbReference type="ARBA" id="ARBA00022553"/>
    </source>
</evidence>
<dbReference type="CDD" id="cd00082">
    <property type="entry name" value="HisKA"/>
    <property type="match status" value="1"/>
</dbReference>
<dbReference type="EC" id="2.7.13.3" evidence="3"/>
<dbReference type="Gene3D" id="3.30.565.10">
    <property type="entry name" value="Histidine kinase-like ATPase, C-terminal domain"/>
    <property type="match status" value="1"/>
</dbReference>
<evidence type="ECO:0000256" key="3">
    <source>
        <dbReference type="ARBA" id="ARBA00012438"/>
    </source>
</evidence>
<feature type="domain" description="Phytochrome chromophore attachment site" evidence="8">
    <location>
        <begin position="58"/>
        <end position="217"/>
    </location>
</feature>
<feature type="domain" description="Histidine kinase" evidence="9">
    <location>
        <begin position="267"/>
        <end position="520"/>
    </location>
</feature>
<evidence type="ECO:0000259" key="8">
    <source>
        <dbReference type="PROSITE" id="PS50046"/>
    </source>
</evidence>
<organism evidence="10 11">
    <name type="scientific">Phormidesmis priestleyi</name>
    <dbReference type="NCBI Taxonomy" id="268141"/>
    <lineage>
        <taxon>Bacteria</taxon>
        <taxon>Bacillati</taxon>
        <taxon>Cyanobacteriota</taxon>
        <taxon>Cyanophyceae</taxon>
        <taxon>Leptolyngbyales</taxon>
        <taxon>Leptolyngbyaceae</taxon>
        <taxon>Phormidesmis</taxon>
    </lineage>
</organism>
<reference evidence="10 11" key="2">
    <citation type="submission" date="2018-06" db="EMBL/GenBank/DDBJ databases">
        <title>Metagenomic assembly of (sub)arctic Cyanobacteria and their associated microbiome from non-axenic cultures.</title>
        <authorList>
            <person name="Baurain D."/>
        </authorList>
    </citation>
    <scope>NUCLEOTIDE SEQUENCE [LARGE SCALE GENOMIC DNA]</scope>
    <source>
        <strain evidence="10">ULC027bin1</strain>
    </source>
</reference>
<comment type="similarity">
    <text evidence="2">In the N-terminal section; belongs to the phytochrome family.</text>
</comment>
<evidence type="ECO:0000259" key="9">
    <source>
        <dbReference type="PROSITE" id="PS50109"/>
    </source>
</evidence>
<evidence type="ECO:0000256" key="1">
    <source>
        <dbReference type="ARBA" id="ARBA00000085"/>
    </source>
</evidence>
<dbReference type="InterPro" id="IPR004358">
    <property type="entry name" value="Sig_transdc_His_kin-like_C"/>
</dbReference>
<dbReference type="Pfam" id="PF01590">
    <property type="entry name" value="GAF"/>
    <property type="match status" value="1"/>
</dbReference>
<sequence length="537" mass="59690">MPSPTLPTEASESVELRPSKAYSQDITLLQDQSEVEKKVLARQKALITLSNQIRRSLNFSTICQTATGQARQLLSADRVAIYRFNPDWSGNFISESVDSPWISLLEAQKHSALISKNVSDCSVQMLDKTKTTDTHMQVTYGGAFVQGEIFRVCTNIHTAGFSDCYIEVLESYQARAYAIIAIYVDSRLWGLLAAYQNSAPRQWHESDVQLLIQVAEQLGIALKQAEYVKTIQSQSTELQQALKSLQKSQAQLVQTEKMTSLGQLVAGIAHEINNPITFIYANLPYVKDYVTDLLTLAQVQALPADSKAEFEFMLKDLPKMLLSMQTGADRIRKIVLSLRNFSRLDESSLKTIDLHEGIESTLVVLSHQLAVTSKHAKIEVIKTFGDLPSVECYPAQINQVIWNIVSNAIDSLSAACDLKLSDADHLDSWLDSWSPKLWICTQMNEPSQVEICIRDNGVGIDESIRPKVFDYFFTTKPVGEGNGLGLAIAYQIIQDHGGNLSLNPDYRQGAELVIQLPIQLRSELGSEPGSEFGLELA</sequence>
<comment type="catalytic activity">
    <reaction evidence="1">
        <text>ATP + protein L-histidine = ADP + protein N-phospho-L-histidine.</text>
        <dbReference type="EC" id="2.7.13.3"/>
    </reaction>
</comment>
<dbReference type="InterPro" id="IPR003661">
    <property type="entry name" value="HisK_dim/P_dom"/>
</dbReference>
<comment type="caution">
    <text evidence="10">The sequence shown here is derived from an EMBL/GenBank/DDBJ whole genome shotgun (WGS) entry which is preliminary data.</text>
</comment>
<dbReference type="Proteomes" id="UP000249794">
    <property type="component" value="Unassembled WGS sequence"/>
</dbReference>
<name>A0A2W4Z980_9CYAN</name>
<evidence type="ECO:0000256" key="6">
    <source>
        <dbReference type="ARBA" id="ARBA00023012"/>
    </source>
</evidence>
<dbReference type="InterPro" id="IPR003594">
    <property type="entry name" value="HATPase_dom"/>
</dbReference>
<evidence type="ECO:0000256" key="2">
    <source>
        <dbReference type="ARBA" id="ARBA00006402"/>
    </source>
</evidence>
<dbReference type="InterPro" id="IPR003018">
    <property type="entry name" value="GAF"/>
</dbReference>
<evidence type="ECO:0000256" key="5">
    <source>
        <dbReference type="ARBA" id="ARBA00022777"/>
    </source>
</evidence>
<dbReference type="InterPro" id="IPR016132">
    <property type="entry name" value="Phyto_chromo_attachment"/>
</dbReference>
<feature type="coiled-coil region" evidence="7">
    <location>
        <begin position="228"/>
        <end position="258"/>
    </location>
</feature>
<dbReference type="PANTHER" id="PTHR43065:SF50">
    <property type="entry name" value="HISTIDINE KINASE"/>
    <property type="match status" value="1"/>
</dbReference>
<evidence type="ECO:0000313" key="10">
    <source>
        <dbReference type="EMBL" id="PZO55301.1"/>
    </source>
</evidence>
<accession>A0A2W4Z980</accession>
<protein>
    <recommendedName>
        <fullName evidence="3">histidine kinase</fullName>
        <ecNumber evidence="3">2.7.13.3</ecNumber>
    </recommendedName>
</protein>
<dbReference type="EMBL" id="QBMP01000099">
    <property type="protein sequence ID" value="PZO55301.1"/>
    <property type="molecule type" value="Genomic_DNA"/>
</dbReference>
<dbReference type="Gene3D" id="1.10.287.130">
    <property type="match status" value="1"/>
</dbReference>
<proteinExistence type="inferred from homology"/>
<dbReference type="PROSITE" id="PS50109">
    <property type="entry name" value="HIS_KIN"/>
    <property type="match status" value="1"/>
</dbReference>
<keyword evidence="5 10" id="KW-0418">Kinase</keyword>
<keyword evidence="4" id="KW-0597">Phosphoprotein</keyword>
<dbReference type="InterPro" id="IPR005467">
    <property type="entry name" value="His_kinase_dom"/>
</dbReference>
<dbReference type="SMART" id="SM00387">
    <property type="entry name" value="HATPase_c"/>
    <property type="match status" value="1"/>
</dbReference>
<dbReference type="GO" id="GO:0000155">
    <property type="term" value="F:phosphorelay sensor kinase activity"/>
    <property type="evidence" value="ECO:0007669"/>
    <property type="project" value="InterPro"/>
</dbReference>
<dbReference type="PROSITE" id="PS50046">
    <property type="entry name" value="PHYTOCHROME_2"/>
    <property type="match status" value="1"/>
</dbReference>
<gene>
    <name evidence="10" type="ORF">DCF15_10750</name>
</gene>
<dbReference type="PRINTS" id="PR00344">
    <property type="entry name" value="BCTRLSENSOR"/>
</dbReference>
<dbReference type="SMART" id="SM00388">
    <property type="entry name" value="HisKA"/>
    <property type="match status" value="1"/>
</dbReference>
<evidence type="ECO:0000313" key="11">
    <source>
        <dbReference type="Proteomes" id="UP000249794"/>
    </source>
</evidence>
<dbReference type="InterPro" id="IPR029016">
    <property type="entry name" value="GAF-like_dom_sf"/>
</dbReference>
<dbReference type="SUPFAM" id="SSF55874">
    <property type="entry name" value="ATPase domain of HSP90 chaperone/DNA topoisomerase II/histidine kinase"/>
    <property type="match status" value="1"/>
</dbReference>
<dbReference type="PANTHER" id="PTHR43065">
    <property type="entry name" value="SENSOR HISTIDINE KINASE"/>
    <property type="match status" value="1"/>
</dbReference>
<dbReference type="SMART" id="SM00065">
    <property type="entry name" value="GAF"/>
    <property type="match status" value="1"/>
</dbReference>
<evidence type="ECO:0000256" key="7">
    <source>
        <dbReference type="SAM" id="Coils"/>
    </source>
</evidence>
<dbReference type="SUPFAM" id="SSF55781">
    <property type="entry name" value="GAF domain-like"/>
    <property type="match status" value="1"/>
</dbReference>
<keyword evidence="5 10" id="KW-0808">Transferase</keyword>
<dbReference type="SUPFAM" id="SSF47384">
    <property type="entry name" value="Homodimeric domain of signal transducing histidine kinase"/>
    <property type="match status" value="1"/>
</dbReference>
<dbReference type="Gene3D" id="3.30.450.40">
    <property type="match status" value="1"/>
</dbReference>
<dbReference type="Pfam" id="PF00512">
    <property type="entry name" value="HisKA"/>
    <property type="match status" value="1"/>
</dbReference>
<dbReference type="InterPro" id="IPR036097">
    <property type="entry name" value="HisK_dim/P_sf"/>
</dbReference>
<keyword evidence="7" id="KW-0175">Coiled coil</keyword>